<dbReference type="PANTHER" id="PTHR12707">
    <property type="entry name" value="PINN"/>
    <property type="match status" value="1"/>
</dbReference>
<keyword evidence="4" id="KW-0805">Transcription regulation</keyword>
<feature type="compositionally biased region" description="Basic and acidic residues" evidence="8">
    <location>
        <begin position="328"/>
        <end position="345"/>
    </location>
</feature>
<dbReference type="EMBL" id="AVOT02008353">
    <property type="protein sequence ID" value="MBW0485847.1"/>
    <property type="molecule type" value="Genomic_DNA"/>
</dbReference>
<comment type="similarity">
    <text evidence="2">Belongs to the pinin family.</text>
</comment>
<dbReference type="GO" id="GO:0071013">
    <property type="term" value="C:catalytic step 2 spliceosome"/>
    <property type="evidence" value="ECO:0007669"/>
    <property type="project" value="TreeGrafter"/>
</dbReference>
<dbReference type="GO" id="GO:0008380">
    <property type="term" value="P:RNA splicing"/>
    <property type="evidence" value="ECO:0007669"/>
    <property type="project" value="UniProtKB-KW"/>
</dbReference>
<evidence type="ECO:0000259" key="9">
    <source>
        <dbReference type="Pfam" id="PF04696"/>
    </source>
</evidence>
<dbReference type="OrthoDB" id="330772at2759"/>
<name>A0A9Q3GZZ7_9BASI</name>
<keyword evidence="7" id="KW-0539">Nucleus</keyword>
<keyword evidence="6" id="KW-0508">mRNA splicing</keyword>
<feature type="region of interest" description="Disordered" evidence="8">
    <location>
        <begin position="328"/>
        <end position="431"/>
    </location>
</feature>
<feature type="compositionally biased region" description="Basic and acidic residues" evidence="8">
    <location>
        <begin position="415"/>
        <end position="431"/>
    </location>
</feature>
<keyword evidence="5" id="KW-0804">Transcription</keyword>
<dbReference type="InterPro" id="IPR039853">
    <property type="entry name" value="Pinin"/>
</dbReference>
<evidence type="ECO:0000256" key="3">
    <source>
        <dbReference type="ARBA" id="ARBA00022664"/>
    </source>
</evidence>
<evidence type="ECO:0000256" key="8">
    <source>
        <dbReference type="SAM" id="MobiDB-lite"/>
    </source>
</evidence>
<organism evidence="10 11">
    <name type="scientific">Austropuccinia psidii MF-1</name>
    <dbReference type="NCBI Taxonomy" id="1389203"/>
    <lineage>
        <taxon>Eukaryota</taxon>
        <taxon>Fungi</taxon>
        <taxon>Dikarya</taxon>
        <taxon>Basidiomycota</taxon>
        <taxon>Pucciniomycotina</taxon>
        <taxon>Pucciniomycetes</taxon>
        <taxon>Pucciniales</taxon>
        <taxon>Sphaerophragmiaceae</taxon>
        <taxon>Austropuccinia</taxon>
    </lineage>
</organism>
<evidence type="ECO:0000256" key="6">
    <source>
        <dbReference type="ARBA" id="ARBA00023187"/>
    </source>
</evidence>
<comment type="caution">
    <text evidence="10">The sequence shown here is derived from an EMBL/GenBank/DDBJ whole genome shotgun (WGS) entry which is preliminary data.</text>
</comment>
<feature type="region of interest" description="Disordered" evidence="8">
    <location>
        <begin position="275"/>
        <end position="297"/>
    </location>
</feature>
<sequence length="431" mass="48819">MWSIKSCSTAVKHAIFAPVARRQPLIGAVHPPSLFPGQRWGSRVRCPLARVPRPFSTRSLLNFLGWGQQNLRIRRKQAGSRRRLLTLNQTGFKSQSQYKMVISSPPSHTTDTMRGPEDELRAAEAEFSANNPEVEMAAAQETGKEKALEGNSSAAVLHESTDHQPRKKLKLTEADRKRSVRMFGALMGTLSKFHDETSKNKQTDAAKRRAAVESRLQAKLKVESEALHRLRAFEVEEKNLKQQVSRKAEELGHLSELNSIQFANKLAFSNYLRTSTSKSKKADRNDPPLSPQVRPRPQNEPIFWLPYKLLPEQKDLIERQRRLVQEEVEEEQRLWKEQKASKQEELEQLQSSRDARLAEIEVEKARSRAHTEPAPAADTSTHILPEQASENIEPPPAEEISETPPELPEQAGDNDNARDEPVVENEGEPKT</sequence>
<dbReference type="Proteomes" id="UP000765509">
    <property type="component" value="Unassembled WGS sequence"/>
</dbReference>
<proteinExistence type="inferred from homology"/>
<evidence type="ECO:0000256" key="4">
    <source>
        <dbReference type="ARBA" id="ARBA00023015"/>
    </source>
</evidence>
<protein>
    <recommendedName>
        <fullName evidence="9">Pinin/SDK/MemA protein domain-containing protein</fullName>
    </recommendedName>
</protein>
<dbReference type="GO" id="GO:0006397">
    <property type="term" value="P:mRNA processing"/>
    <property type="evidence" value="ECO:0007669"/>
    <property type="project" value="UniProtKB-KW"/>
</dbReference>
<evidence type="ECO:0000256" key="2">
    <source>
        <dbReference type="ARBA" id="ARBA00010386"/>
    </source>
</evidence>
<accession>A0A9Q3GZZ7</accession>
<evidence type="ECO:0000256" key="5">
    <source>
        <dbReference type="ARBA" id="ARBA00023163"/>
    </source>
</evidence>
<comment type="subcellular location">
    <subcellularLocation>
        <location evidence="1">Nucleus</location>
    </subcellularLocation>
</comment>
<evidence type="ECO:0000313" key="11">
    <source>
        <dbReference type="Proteomes" id="UP000765509"/>
    </source>
</evidence>
<dbReference type="InterPro" id="IPR006786">
    <property type="entry name" value="Pinin_SDK_MemA"/>
</dbReference>
<dbReference type="PANTHER" id="PTHR12707:SF0">
    <property type="entry name" value="PININ"/>
    <property type="match status" value="1"/>
</dbReference>
<dbReference type="AlphaFoldDB" id="A0A9Q3GZZ7"/>
<reference evidence="10" key="1">
    <citation type="submission" date="2021-03" db="EMBL/GenBank/DDBJ databases">
        <title>Draft genome sequence of rust myrtle Austropuccinia psidii MF-1, a brazilian biotype.</title>
        <authorList>
            <person name="Quecine M.C."/>
            <person name="Pachon D.M.R."/>
            <person name="Bonatelli M.L."/>
            <person name="Correr F.H."/>
            <person name="Franceschini L.M."/>
            <person name="Leite T.F."/>
            <person name="Margarido G.R.A."/>
            <person name="Almeida C.A."/>
            <person name="Ferrarezi J.A."/>
            <person name="Labate C.A."/>
        </authorList>
    </citation>
    <scope>NUCLEOTIDE SEQUENCE</scope>
    <source>
        <strain evidence="10">MF-1</strain>
    </source>
</reference>
<feature type="domain" description="Pinin/SDK/MemA protein" evidence="9">
    <location>
        <begin position="174"/>
        <end position="277"/>
    </location>
</feature>
<evidence type="ECO:0000313" key="10">
    <source>
        <dbReference type="EMBL" id="MBW0485847.1"/>
    </source>
</evidence>
<dbReference type="Pfam" id="PF04696">
    <property type="entry name" value="Pinin_SDK_memA"/>
    <property type="match status" value="1"/>
</dbReference>
<keyword evidence="11" id="KW-1185">Reference proteome</keyword>
<evidence type="ECO:0000256" key="1">
    <source>
        <dbReference type="ARBA" id="ARBA00004123"/>
    </source>
</evidence>
<evidence type="ECO:0000256" key="7">
    <source>
        <dbReference type="ARBA" id="ARBA00023242"/>
    </source>
</evidence>
<gene>
    <name evidence="10" type="ORF">O181_025562</name>
</gene>
<keyword evidence="3" id="KW-0507">mRNA processing</keyword>
<feature type="compositionally biased region" description="Basic and acidic residues" evidence="8">
    <location>
        <begin position="353"/>
        <end position="371"/>
    </location>
</feature>